<sequence length="184" mass="21221">MSSCCKKTWTEEISPYSWLRDAFTTGRSSLSLMARVMSFTYNSKVQCSEYTADVFDFAGMRMTEVDIVFKQVRQRVHFVGLPQMVGRVQSVEDRLIFLLATSNPDSRETRNSSPVLGACGRILNNQTFEMCMNCSYRWLFGFLQTQAAANLWDMIWLPKQIEPSCGWHPFTTAREEGRSRCFTQ</sequence>
<protein>
    <submittedName>
        <fullName evidence="1">Uncharacterized protein</fullName>
    </submittedName>
</protein>
<dbReference type="EMBL" id="KL660930">
    <property type="protein sequence ID" value="KFA60398.1"/>
    <property type="molecule type" value="Genomic_DNA"/>
</dbReference>
<accession>A0A084Q8W3</accession>
<name>A0A084Q8W3_STAC4</name>
<dbReference type="HOGENOM" id="CLU_1469138_0_0_1"/>
<reference evidence="1 2" key="1">
    <citation type="journal article" date="2014" name="BMC Genomics">
        <title>Comparative genome sequencing reveals chemotype-specific gene clusters in the toxigenic black mold Stachybotrys.</title>
        <authorList>
            <person name="Semeiks J."/>
            <person name="Borek D."/>
            <person name="Otwinowski Z."/>
            <person name="Grishin N.V."/>
        </authorList>
    </citation>
    <scope>NUCLEOTIDE SEQUENCE [LARGE SCALE GENOMIC DNA]</scope>
    <source>
        <strain evidence="1 2">IBT 40285</strain>
    </source>
</reference>
<evidence type="ECO:0000313" key="1">
    <source>
        <dbReference type="EMBL" id="KFA60398.1"/>
    </source>
</evidence>
<dbReference type="AlphaFoldDB" id="A0A084Q8W3"/>
<evidence type="ECO:0000313" key="2">
    <source>
        <dbReference type="Proteomes" id="UP000028524"/>
    </source>
</evidence>
<dbReference type="Proteomes" id="UP000028524">
    <property type="component" value="Unassembled WGS sequence"/>
</dbReference>
<keyword evidence="2" id="KW-1185">Reference proteome</keyword>
<dbReference type="InParanoid" id="A0A084Q8W3"/>
<organism evidence="1 2">
    <name type="scientific">Stachybotrys chlorohalonatus (strain IBT 40285)</name>
    <dbReference type="NCBI Taxonomy" id="1283841"/>
    <lineage>
        <taxon>Eukaryota</taxon>
        <taxon>Fungi</taxon>
        <taxon>Dikarya</taxon>
        <taxon>Ascomycota</taxon>
        <taxon>Pezizomycotina</taxon>
        <taxon>Sordariomycetes</taxon>
        <taxon>Hypocreomycetidae</taxon>
        <taxon>Hypocreales</taxon>
        <taxon>Stachybotryaceae</taxon>
        <taxon>Stachybotrys</taxon>
    </lineage>
</organism>
<proteinExistence type="predicted"/>
<gene>
    <name evidence="1" type="ORF">S40285_10531</name>
</gene>